<dbReference type="EMBL" id="RPFW01000007">
    <property type="protein sequence ID" value="TVZ01126.1"/>
    <property type="molecule type" value="Genomic_DNA"/>
</dbReference>
<reference evidence="2 3" key="1">
    <citation type="submission" date="2018-11" db="EMBL/GenBank/DDBJ databases">
        <title>Trebonia kvetii gen.nov., sp.nov., a novel acidophilic actinobacterium, and proposal of the new actinobacterial family Treboniaceae fam. nov.</title>
        <authorList>
            <person name="Rapoport D."/>
            <person name="Sagova-Mareckova M."/>
            <person name="Sedlacek I."/>
            <person name="Provaznik J."/>
            <person name="Kralova S."/>
            <person name="Pavlinic D."/>
            <person name="Benes V."/>
            <person name="Kopecky J."/>
        </authorList>
    </citation>
    <scope>NUCLEOTIDE SEQUENCE [LARGE SCALE GENOMIC DNA]</scope>
    <source>
        <strain evidence="2 3">15Tr583</strain>
    </source>
</reference>
<dbReference type="RefSeq" id="WP_145859447.1">
    <property type="nucleotide sequence ID" value="NZ_RPFW01000007.1"/>
</dbReference>
<evidence type="ECO:0000313" key="3">
    <source>
        <dbReference type="Proteomes" id="UP000460272"/>
    </source>
</evidence>
<feature type="compositionally biased region" description="Basic and acidic residues" evidence="1">
    <location>
        <begin position="256"/>
        <end position="266"/>
    </location>
</feature>
<comment type="caution">
    <text evidence="2">The sequence shown here is derived from an EMBL/GenBank/DDBJ whole genome shotgun (WGS) entry which is preliminary data.</text>
</comment>
<keyword evidence="2" id="KW-0489">Methyltransferase</keyword>
<organism evidence="2 3">
    <name type="scientific">Trebonia kvetii</name>
    <dbReference type="NCBI Taxonomy" id="2480626"/>
    <lineage>
        <taxon>Bacteria</taxon>
        <taxon>Bacillati</taxon>
        <taxon>Actinomycetota</taxon>
        <taxon>Actinomycetes</taxon>
        <taxon>Streptosporangiales</taxon>
        <taxon>Treboniaceae</taxon>
        <taxon>Trebonia</taxon>
    </lineage>
</organism>
<dbReference type="PIRSF" id="PIRSF017393">
    <property type="entry name" value="MTase_SAV2177"/>
    <property type="match status" value="1"/>
</dbReference>
<sequence length="291" mass="31367">MAANDDWRREPTAYQVRSVVRTIDPSIAHIARVQDYWLGGKDHFEADRIAGDEVIALLPDTVASVRQNRAFLGRTVRFLAGEAGIRQFLDLGTGMPTASNTHEVAQARAPESKIAYVDNDPMVLAHARALLTSRPEGQCAYIDADIRDPETILGKAAEILDFSEPVAVVLMAVLQFIPDEDDPQGLVRRLVEAVPAGSCLVISHPASDIQAAAMASATTRLNQLMAQRAKPRSRDAVTAFFDGLDLVEPGVIRCPEWRPDRPEDAAGKSTMWGGVAKKPGGAGQPAPSSPV</sequence>
<dbReference type="GO" id="GO:0008168">
    <property type="term" value="F:methyltransferase activity"/>
    <property type="evidence" value="ECO:0007669"/>
    <property type="project" value="UniProtKB-KW"/>
</dbReference>
<dbReference type="InterPro" id="IPR006764">
    <property type="entry name" value="SAM_dep_MeTrfase_SAV2177_type"/>
</dbReference>
<accession>A0A6P2BSB5</accession>
<feature type="region of interest" description="Disordered" evidence="1">
    <location>
        <begin position="256"/>
        <end position="291"/>
    </location>
</feature>
<dbReference type="Pfam" id="PF04672">
    <property type="entry name" value="Methyltransf_19"/>
    <property type="match status" value="1"/>
</dbReference>
<evidence type="ECO:0000256" key="1">
    <source>
        <dbReference type="SAM" id="MobiDB-lite"/>
    </source>
</evidence>
<evidence type="ECO:0000313" key="2">
    <source>
        <dbReference type="EMBL" id="TVZ01126.1"/>
    </source>
</evidence>
<keyword evidence="3" id="KW-1185">Reference proteome</keyword>
<dbReference type="OrthoDB" id="3216820at2"/>
<protein>
    <submittedName>
        <fullName evidence="2">SAM-dependent methyltransferase</fullName>
    </submittedName>
</protein>
<proteinExistence type="predicted"/>
<dbReference type="SUPFAM" id="SSF53335">
    <property type="entry name" value="S-adenosyl-L-methionine-dependent methyltransferases"/>
    <property type="match status" value="1"/>
</dbReference>
<keyword evidence="2" id="KW-0808">Transferase</keyword>
<dbReference type="InterPro" id="IPR029063">
    <property type="entry name" value="SAM-dependent_MTases_sf"/>
</dbReference>
<gene>
    <name evidence="2" type="ORF">EAS64_33060</name>
</gene>
<dbReference type="Proteomes" id="UP000460272">
    <property type="component" value="Unassembled WGS sequence"/>
</dbReference>
<dbReference type="AlphaFoldDB" id="A0A6P2BSB5"/>
<name>A0A6P2BSB5_9ACTN</name>
<dbReference type="Gene3D" id="3.40.50.150">
    <property type="entry name" value="Vaccinia Virus protein VP39"/>
    <property type="match status" value="1"/>
</dbReference>
<dbReference type="GO" id="GO:0032259">
    <property type="term" value="P:methylation"/>
    <property type="evidence" value="ECO:0007669"/>
    <property type="project" value="UniProtKB-KW"/>
</dbReference>